<dbReference type="SUPFAM" id="SSF100910">
    <property type="entry name" value="Chemosensory protein Csp2"/>
    <property type="match status" value="1"/>
</dbReference>
<evidence type="ECO:0000256" key="1">
    <source>
        <dbReference type="ARBA" id="ARBA00022734"/>
    </source>
</evidence>
<keyword evidence="4" id="KW-0472">Membrane</keyword>
<dbReference type="PROSITE" id="PS50228">
    <property type="entry name" value="SUEL_LECTIN"/>
    <property type="match status" value="2"/>
</dbReference>
<evidence type="ECO:0000313" key="6">
    <source>
        <dbReference type="EMBL" id="QCP68958.1"/>
    </source>
</evidence>
<evidence type="ECO:0000259" key="5">
    <source>
        <dbReference type="PROSITE" id="PS50228"/>
    </source>
</evidence>
<keyword evidence="2" id="KW-0677">Repeat</keyword>
<feature type="domain" description="SUEL-type lectin" evidence="5">
    <location>
        <begin position="126"/>
        <end position="217"/>
    </location>
</feature>
<dbReference type="Pfam" id="PF02140">
    <property type="entry name" value="SUEL_Lectin"/>
    <property type="match status" value="2"/>
</dbReference>
<feature type="transmembrane region" description="Helical" evidence="4">
    <location>
        <begin position="377"/>
        <end position="402"/>
    </location>
</feature>
<feature type="region of interest" description="Disordered" evidence="3">
    <location>
        <begin position="258"/>
        <end position="298"/>
    </location>
</feature>
<dbReference type="GO" id="GO:0030246">
    <property type="term" value="F:carbohydrate binding"/>
    <property type="evidence" value="ECO:0007669"/>
    <property type="project" value="UniProtKB-KW"/>
</dbReference>
<evidence type="ECO:0000256" key="3">
    <source>
        <dbReference type="SAM" id="MobiDB-lite"/>
    </source>
</evidence>
<feature type="domain" description="SUEL-type lectin" evidence="5">
    <location>
        <begin position="26"/>
        <end position="117"/>
    </location>
</feature>
<dbReference type="AlphaFoldDB" id="A0A6G5SYI0"/>
<feature type="compositionally biased region" description="Gly residues" evidence="3">
    <location>
        <begin position="273"/>
        <end position="287"/>
    </location>
</feature>
<dbReference type="OrthoDB" id="5970528at2759"/>
<reference evidence="6" key="1">
    <citation type="submission" date="2019-04" db="EMBL/GenBank/DDBJ databases">
        <authorList>
            <person name="Lu J.-B."/>
            <person name="Zhang C.-X."/>
        </authorList>
    </citation>
    <scope>NUCLEOTIDE SEQUENCE</scope>
</reference>
<gene>
    <name evidence="6" type="primary">scrp6</name>
</gene>
<dbReference type="InterPro" id="IPR000922">
    <property type="entry name" value="Lectin_gal-bd_dom"/>
</dbReference>
<sequence length="493" mass="53521">MNELIGSANPYQAALSATLRTYQAAACDDQPVSMRCPSGTSISVQVAQYGNKDKPLASLCQHHQNSNNYNTTSCSWPSILQTVVEACQKKRNCRLQPAPNTTCPGTHHYVELAYKCRPFEFRSKIVCENEVLQLQCSPNLRLAVYAATYGRTQYESILCPQPQGVKEESCSSSYSTDIVMKFCHGKRRCTLSADSATFGTPCQKESRTYLKVSYACVPRKILKDDYEDRPEEDEMMFEIDEDVNDDYDPADEIFLPGIPNASSNFTTSEPPSRGGGGGGSGAGGGGSSSARPPSNHPTEAKYKENLPILYLCMGISAGGAILTALLAIVGKFICIYQREKKKKAPPKMNIALNGYADVSNISGSLQPDLFLGEGGAVVVRVLMMASSGATLLAAALVALLAVQLTTAQQNINEADIARMLNDAGLVQRQISCILGEGPCDNIGNMLKLAIPEVLKRNCRSCNAQQAANARRLISFVQTNYPSQWQKIQSRYLG</sequence>
<name>A0A6G5SYI0_NILLU</name>
<organism evidence="6">
    <name type="scientific">Nilaparvata lugens</name>
    <name type="common">Brown planthopper</name>
    <dbReference type="NCBI Taxonomy" id="108931"/>
    <lineage>
        <taxon>Eukaryota</taxon>
        <taxon>Metazoa</taxon>
        <taxon>Ecdysozoa</taxon>
        <taxon>Arthropoda</taxon>
        <taxon>Hexapoda</taxon>
        <taxon>Insecta</taxon>
        <taxon>Pterygota</taxon>
        <taxon>Neoptera</taxon>
        <taxon>Paraneoptera</taxon>
        <taxon>Hemiptera</taxon>
        <taxon>Auchenorrhyncha</taxon>
        <taxon>Fulgoroidea</taxon>
        <taxon>Delphacidae</taxon>
        <taxon>Delphacinae</taxon>
        <taxon>Nilaparvata</taxon>
    </lineage>
</organism>
<dbReference type="Pfam" id="PF03392">
    <property type="entry name" value="OS-D"/>
    <property type="match status" value="1"/>
</dbReference>
<accession>A0A6G5SYI0</accession>
<feature type="transmembrane region" description="Helical" evidence="4">
    <location>
        <begin position="308"/>
        <end position="333"/>
    </location>
</feature>
<dbReference type="InterPro" id="IPR036682">
    <property type="entry name" value="OS_D_A10/PebIII_sf"/>
</dbReference>
<dbReference type="CDD" id="cd22828">
    <property type="entry name" value="Gal_Rha_Lectin_EVA1_EVA1C_rpt1"/>
    <property type="match status" value="1"/>
</dbReference>
<dbReference type="Gene3D" id="1.10.2080.10">
    <property type="entry name" value="Insect odorant-binding protein A10/Ejaculatory bulb-specific protein 3"/>
    <property type="match status" value="1"/>
</dbReference>
<dbReference type="EMBL" id="MK775130">
    <property type="protein sequence ID" value="QCP68958.1"/>
    <property type="molecule type" value="mRNA"/>
</dbReference>
<evidence type="ECO:0000256" key="4">
    <source>
        <dbReference type="SAM" id="Phobius"/>
    </source>
</evidence>
<protein>
    <submittedName>
        <fullName evidence="6">Serosal cuticle-related protein 6</fullName>
    </submittedName>
</protein>
<dbReference type="CDD" id="cd22829">
    <property type="entry name" value="Gal_Rha_Lectin_EVA1_EVA1C_rpt2"/>
    <property type="match status" value="1"/>
</dbReference>
<proteinExistence type="evidence at transcript level"/>
<dbReference type="Gene3D" id="2.60.120.740">
    <property type="match status" value="2"/>
</dbReference>
<keyword evidence="1" id="KW-0430">Lectin</keyword>
<dbReference type="PANTHER" id="PTHR46780">
    <property type="entry name" value="PROTEIN EVA-1"/>
    <property type="match status" value="1"/>
</dbReference>
<evidence type="ECO:0000256" key="2">
    <source>
        <dbReference type="ARBA" id="ARBA00022737"/>
    </source>
</evidence>
<dbReference type="InterPro" id="IPR043159">
    <property type="entry name" value="Lectin_gal-bd_sf"/>
</dbReference>
<feature type="compositionally biased region" description="Polar residues" evidence="3">
    <location>
        <begin position="260"/>
        <end position="269"/>
    </location>
</feature>
<dbReference type="FunFam" id="2.60.120.740:FF:000003">
    <property type="entry name" value="Protein eva-1 homolog C"/>
    <property type="match status" value="1"/>
</dbReference>
<dbReference type="InterPro" id="IPR005055">
    <property type="entry name" value="A10/PebIII"/>
</dbReference>
<keyword evidence="4" id="KW-1133">Transmembrane helix</keyword>
<keyword evidence="4" id="KW-0812">Transmembrane</keyword>